<sequence length="247" mass="27943">MVEVLPSQVESSPWVKYLLPQVELSLGRVHNSLGRHLPGLSFHLSRWSSPWVAFIPLQIEVFPLQIEVFPLQVKVSLGRVHNSLSQALFGEDKLAVENSSTLKVPKKGRFPPNSLNTQLHWPAACHVNQTFSYGQPGRHRRQDRFKPYPARAQVAASSPLVSLHGRSSMNSQARSYPTTCFKCQAHLRSPAWTSHHTNIKSSRASLLKHPFAISKVHSNLQGLRPPVDTFLPPNWRKTYRLTYHQAT</sequence>
<organism evidence="1 2">
    <name type="scientific">Rhamnella rubrinervis</name>
    <dbReference type="NCBI Taxonomy" id="2594499"/>
    <lineage>
        <taxon>Eukaryota</taxon>
        <taxon>Viridiplantae</taxon>
        <taxon>Streptophyta</taxon>
        <taxon>Embryophyta</taxon>
        <taxon>Tracheophyta</taxon>
        <taxon>Spermatophyta</taxon>
        <taxon>Magnoliopsida</taxon>
        <taxon>eudicotyledons</taxon>
        <taxon>Gunneridae</taxon>
        <taxon>Pentapetalae</taxon>
        <taxon>rosids</taxon>
        <taxon>fabids</taxon>
        <taxon>Rosales</taxon>
        <taxon>Rhamnaceae</taxon>
        <taxon>rhamnoid group</taxon>
        <taxon>Rhamneae</taxon>
        <taxon>Rhamnella</taxon>
    </lineage>
</organism>
<comment type="caution">
    <text evidence="1">The sequence shown here is derived from an EMBL/GenBank/DDBJ whole genome shotgun (WGS) entry which is preliminary data.</text>
</comment>
<keyword evidence="2" id="KW-1185">Reference proteome</keyword>
<dbReference type="Proteomes" id="UP000796880">
    <property type="component" value="Unassembled WGS sequence"/>
</dbReference>
<dbReference type="AlphaFoldDB" id="A0A8K0HRM1"/>
<protein>
    <submittedName>
        <fullName evidence="1">Uncharacterized protein</fullName>
    </submittedName>
</protein>
<dbReference type="EMBL" id="VOIH02000001">
    <property type="protein sequence ID" value="KAF3457390.1"/>
    <property type="molecule type" value="Genomic_DNA"/>
</dbReference>
<accession>A0A8K0HRM1</accession>
<name>A0A8K0HRM1_9ROSA</name>
<evidence type="ECO:0000313" key="1">
    <source>
        <dbReference type="EMBL" id="KAF3457390.1"/>
    </source>
</evidence>
<evidence type="ECO:0000313" key="2">
    <source>
        <dbReference type="Proteomes" id="UP000796880"/>
    </source>
</evidence>
<proteinExistence type="predicted"/>
<reference evidence="1" key="1">
    <citation type="submission" date="2020-03" db="EMBL/GenBank/DDBJ databases">
        <title>A high-quality chromosome-level genome assembly of a woody plant with both climbing and erect habits, Rhamnella rubrinervis.</title>
        <authorList>
            <person name="Lu Z."/>
            <person name="Yang Y."/>
            <person name="Zhu X."/>
            <person name="Sun Y."/>
        </authorList>
    </citation>
    <scope>NUCLEOTIDE SEQUENCE</scope>
    <source>
        <strain evidence="1">BYM</strain>
        <tissue evidence="1">Leaf</tissue>
    </source>
</reference>
<gene>
    <name evidence="1" type="ORF">FNV43_RR02047</name>
</gene>